<protein>
    <recommendedName>
        <fullName evidence="3">DUF3581 domain-containing protein</fullName>
    </recommendedName>
</protein>
<evidence type="ECO:0000313" key="1">
    <source>
        <dbReference type="EMBL" id="SMA49027.1"/>
    </source>
</evidence>
<dbReference type="Proteomes" id="UP000196573">
    <property type="component" value="Unassembled WGS sequence"/>
</dbReference>
<organism evidence="1 2">
    <name type="scientific">Parendozoicomonas haliclonae</name>
    <dbReference type="NCBI Taxonomy" id="1960125"/>
    <lineage>
        <taxon>Bacteria</taxon>
        <taxon>Pseudomonadati</taxon>
        <taxon>Pseudomonadota</taxon>
        <taxon>Gammaproteobacteria</taxon>
        <taxon>Oceanospirillales</taxon>
        <taxon>Endozoicomonadaceae</taxon>
        <taxon>Parendozoicomonas</taxon>
    </lineage>
</organism>
<reference evidence="1 2" key="1">
    <citation type="submission" date="2017-03" db="EMBL/GenBank/DDBJ databases">
        <authorList>
            <person name="Afonso C.L."/>
            <person name="Miller P.J."/>
            <person name="Scott M.A."/>
            <person name="Spackman E."/>
            <person name="Goraichik I."/>
            <person name="Dimitrov K.M."/>
            <person name="Suarez D.L."/>
            <person name="Swayne D.E."/>
        </authorList>
    </citation>
    <scope>NUCLEOTIDE SEQUENCE [LARGE SCALE GENOMIC DNA]</scope>
    <source>
        <strain evidence="1">SB41UT1</strain>
    </source>
</reference>
<proteinExistence type="predicted"/>
<evidence type="ECO:0000313" key="2">
    <source>
        <dbReference type="Proteomes" id="UP000196573"/>
    </source>
</evidence>
<dbReference type="OrthoDB" id="5892138at2"/>
<gene>
    <name evidence="1" type="ORF">EHSB41UT_03008</name>
</gene>
<sequence>MFITPYCTTHSQNTFSFTREQASRFAKQVANDFNPIHDEDSKRFCVPGDLLFARILSERGVSTQLKVSFNGMVNDGTVLTLEDQGNHRFSLKDDNGKEYLELEEQGGERITDPAVIERLIRSYVSFSGENFPHLLVPLMKDGGVMINPSRPLVIYESMSISLQATELVAPELAPAGSELKVDGRRGTATLHFEFRDQGQVVGTGVKTMVLSSLREYTQTDIDALVDEYNSRRDRFAA</sequence>
<evidence type="ECO:0008006" key="3">
    <source>
        <dbReference type="Google" id="ProtNLM"/>
    </source>
</evidence>
<dbReference type="Pfam" id="PF12119">
    <property type="entry name" value="DUF3581"/>
    <property type="match status" value="1"/>
</dbReference>
<name>A0A1X7ALP5_9GAMM</name>
<dbReference type="AlphaFoldDB" id="A0A1X7ALP5"/>
<keyword evidence="2" id="KW-1185">Reference proteome</keyword>
<dbReference type="EMBL" id="FWPT01000007">
    <property type="protein sequence ID" value="SMA49027.1"/>
    <property type="molecule type" value="Genomic_DNA"/>
</dbReference>
<dbReference type="InterPro" id="IPR021974">
    <property type="entry name" value="DUF3581"/>
</dbReference>
<accession>A0A1X7ALP5</accession>